<dbReference type="InterPro" id="IPR012675">
    <property type="entry name" value="Beta-grasp_dom_sf"/>
</dbReference>
<dbReference type="SUPFAM" id="SSF47741">
    <property type="entry name" value="CO dehydrogenase ISP C-domain like"/>
    <property type="match status" value="1"/>
</dbReference>
<keyword evidence="9" id="KW-1185">Reference proteome</keyword>
<keyword evidence="2" id="KW-0479">Metal-binding</keyword>
<dbReference type="Pfam" id="PF01799">
    <property type="entry name" value="Fer2_2"/>
    <property type="match status" value="1"/>
</dbReference>
<dbReference type="OrthoDB" id="9796880at2"/>
<comment type="pathway">
    <text evidence="6">Alkaloid degradation; nicotine degradation.</text>
</comment>
<evidence type="ECO:0000313" key="8">
    <source>
        <dbReference type="EMBL" id="ATW26473.1"/>
    </source>
</evidence>
<dbReference type="SUPFAM" id="SSF54292">
    <property type="entry name" value="2Fe-2S ferredoxin-like"/>
    <property type="match status" value="1"/>
</dbReference>
<feature type="domain" description="2Fe-2S ferredoxin-type" evidence="7">
    <location>
        <begin position="3"/>
        <end position="79"/>
    </location>
</feature>
<proteinExistence type="predicted"/>
<evidence type="ECO:0000259" key="7">
    <source>
        <dbReference type="PROSITE" id="PS51085"/>
    </source>
</evidence>
<dbReference type="InterPro" id="IPR002888">
    <property type="entry name" value="2Fe-2S-bd"/>
</dbReference>
<dbReference type="Gene3D" id="3.10.20.30">
    <property type="match status" value="1"/>
</dbReference>
<dbReference type="PANTHER" id="PTHR44379:SF5">
    <property type="entry name" value="OXIDOREDUCTASE WITH IRON-SULFUR SUBUNIT"/>
    <property type="match status" value="1"/>
</dbReference>
<name>A0A3G1KVC6_FORW1</name>
<evidence type="ECO:0000256" key="2">
    <source>
        <dbReference type="ARBA" id="ARBA00022723"/>
    </source>
</evidence>
<evidence type="ECO:0000256" key="5">
    <source>
        <dbReference type="ARBA" id="ARBA00023014"/>
    </source>
</evidence>
<protein>
    <submittedName>
        <fullName evidence="8">(2Fe-2S)-binding protein</fullName>
    </submittedName>
</protein>
<organism evidence="8 9">
    <name type="scientific">Formimonas warabiya</name>
    <dbReference type="NCBI Taxonomy" id="1761012"/>
    <lineage>
        <taxon>Bacteria</taxon>
        <taxon>Bacillati</taxon>
        <taxon>Bacillota</taxon>
        <taxon>Clostridia</taxon>
        <taxon>Eubacteriales</taxon>
        <taxon>Peptococcaceae</taxon>
        <taxon>Candidatus Formimonas</taxon>
    </lineage>
</organism>
<keyword evidence="5" id="KW-0411">Iron-sulfur</keyword>
<evidence type="ECO:0000256" key="3">
    <source>
        <dbReference type="ARBA" id="ARBA00023002"/>
    </source>
</evidence>
<dbReference type="AlphaFoldDB" id="A0A3G1KVC6"/>
<evidence type="ECO:0000256" key="1">
    <source>
        <dbReference type="ARBA" id="ARBA00022714"/>
    </source>
</evidence>
<dbReference type="Proteomes" id="UP000323521">
    <property type="component" value="Chromosome"/>
</dbReference>
<dbReference type="InterPro" id="IPR036884">
    <property type="entry name" value="2Fe-2S-bd_dom_sf"/>
</dbReference>
<dbReference type="InterPro" id="IPR001041">
    <property type="entry name" value="2Fe-2S_ferredoxin-type"/>
</dbReference>
<evidence type="ECO:0000256" key="6">
    <source>
        <dbReference type="ARBA" id="ARBA00060707"/>
    </source>
</evidence>
<evidence type="ECO:0000256" key="4">
    <source>
        <dbReference type="ARBA" id="ARBA00023004"/>
    </source>
</evidence>
<dbReference type="GO" id="GO:0046872">
    <property type="term" value="F:metal ion binding"/>
    <property type="evidence" value="ECO:0007669"/>
    <property type="project" value="UniProtKB-KW"/>
</dbReference>
<dbReference type="GO" id="GO:0051537">
    <property type="term" value="F:2 iron, 2 sulfur cluster binding"/>
    <property type="evidence" value="ECO:0007669"/>
    <property type="project" value="UniProtKB-KW"/>
</dbReference>
<dbReference type="InterPro" id="IPR006058">
    <property type="entry name" value="2Fe2S_fd_BS"/>
</dbReference>
<dbReference type="EMBL" id="CP017634">
    <property type="protein sequence ID" value="ATW26473.1"/>
    <property type="molecule type" value="Genomic_DNA"/>
</dbReference>
<dbReference type="InterPro" id="IPR036010">
    <property type="entry name" value="2Fe-2S_ferredoxin-like_sf"/>
</dbReference>
<dbReference type="InterPro" id="IPR051452">
    <property type="entry name" value="Diverse_Oxidoreductases"/>
</dbReference>
<dbReference type="RefSeq" id="WP_148135786.1">
    <property type="nucleotide sequence ID" value="NZ_CP017634.1"/>
</dbReference>
<keyword evidence="1" id="KW-0001">2Fe-2S</keyword>
<dbReference type="KEGG" id="fwa:DCMF_18500"/>
<dbReference type="CDD" id="cd00207">
    <property type="entry name" value="fer2"/>
    <property type="match status" value="1"/>
</dbReference>
<dbReference type="PROSITE" id="PS00197">
    <property type="entry name" value="2FE2S_FER_1"/>
    <property type="match status" value="1"/>
</dbReference>
<dbReference type="PROSITE" id="PS51085">
    <property type="entry name" value="2FE2S_FER_2"/>
    <property type="match status" value="1"/>
</dbReference>
<accession>A0A3G1KVC6</accession>
<dbReference type="PANTHER" id="PTHR44379">
    <property type="entry name" value="OXIDOREDUCTASE WITH IRON-SULFUR SUBUNIT"/>
    <property type="match status" value="1"/>
</dbReference>
<dbReference type="Gene3D" id="1.10.150.120">
    <property type="entry name" value="[2Fe-2S]-binding domain"/>
    <property type="match status" value="1"/>
</dbReference>
<sequence length="157" mass="17415">MKQTITFELNGEELTADVKANWRLVDFLRDELDLTGTKEGCGTGDCGACTVLVDRRPVNSCLMLAVEAGGKEIITIEYLERNKELKQLAEAFLSHGAVQCGYCTPAMLLTTWAYLMENPDPEEDQLRKALAGNVCRCTGYQRIIEAALDYQNQKMGA</sequence>
<evidence type="ECO:0000313" key="9">
    <source>
        <dbReference type="Proteomes" id="UP000323521"/>
    </source>
</evidence>
<dbReference type="FunFam" id="3.10.20.30:FF:000020">
    <property type="entry name" value="Xanthine dehydrogenase iron-sulfur subunit"/>
    <property type="match status" value="1"/>
</dbReference>
<keyword evidence="3" id="KW-0560">Oxidoreductase</keyword>
<keyword evidence="4" id="KW-0408">Iron</keyword>
<reference evidence="8 9" key="1">
    <citation type="submission" date="2016-10" db="EMBL/GenBank/DDBJ databases">
        <title>Complete Genome Sequence of Peptococcaceae strain DCMF.</title>
        <authorList>
            <person name="Edwards R.J."/>
            <person name="Holland S.I."/>
            <person name="Deshpande N.P."/>
            <person name="Wong Y.K."/>
            <person name="Ertan H."/>
            <person name="Manefield M."/>
            <person name="Russell T.L."/>
            <person name="Lee M.J."/>
        </authorList>
    </citation>
    <scope>NUCLEOTIDE SEQUENCE [LARGE SCALE GENOMIC DNA]</scope>
    <source>
        <strain evidence="8 9">DCMF</strain>
    </source>
</reference>
<dbReference type="Pfam" id="PF00111">
    <property type="entry name" value="Fer2"/>
    <property type="match status" value="1"/>
</dbReference>
<dbReference type="GO" id="GO:0016491">
    <property type="term" value="F:oxidoreductase activity"/>
    <property type="evidence" value="ECO:0007669"/>
    <property type="project" value="UniProtKB-KW"/>
</dbReference>
<gene>
    <name evidence="8" type="ORF">DCMF_18500</name>
</gene>